<proteinExistence type="predicted"/>
<dbReference type="Pfam" id="PF04296">
    <property type="entry name" value="YlxR"/>
    <property type="match status" value="1"/>
</dbReference>
<evidence type="ECO:0000313" key="3">
    <source>
        <dbReference type="EMBL" id="GAA4129057.1"/>
    </source>
</evidence>
<dbReference type="SUPFAM" id="SSF64376">
    <property type="entry name" value="YlxR-like"/>
    <property type="match status" value="1"/>
</dbReference>
<dbReference type="Proteomes" id="UP001501495">
    <property type="component" value="Unassembled WGS sequence"/>
</dbReference>
<dbReference type="InterPro" id="IPR035931">
    <property type="entry name" value="YlxR-like_sf"/>
</dbReference>
<sequence length="82" mass="8738">MVAGSDARGSAVVVPDPTGTRPGRGAHLHPTRACFDLASRKKAFGRALRLASAPDTTLLAEHLAAQEQTDRDRPTRNWSTSS</sequence>
<evidence type="ECO:0000256" key="1">
    <source>
        <dbReference type="SAM" id="MobiDB-lite"/>
    </source>
</evidence>
<dbReference type="InterPro" id="IPR007393">
    <property type="entry name" value="YlxR_dom"/>
</dbReference>
<protein>
    <recommendedName>
        <fullName evidence="2">YlxR domain-containing protein</fullName>
    </recommendedName>
</protein>
<dbReference type="Gene3D" id="3.30.1230.10">
    <property type="entry name" value="YlxR-like"/>
    <property type="match status" value="1"/>
</dbReference>
<comment type="caution">
    <text evidence="3">The sequence shown here is derived from an EMBL/GenBank/DDBJ whole genome shotgun (WGS) entry which is preliminary data.</text>
</comment>
<feature type="domain" description="YlxR" evidence="2">
    <location>
        <begin position="12"/>
        <end position="54"/>
    </location>
</feature>
<feature type="region of interest" description="Disordered" evidence="1">
    <location>
        <begin position="1"/>
        <end position="29"/>
    </location>
</feature>
<dbReference type="EMBL" id="BAAAZH010000034">
    <property type="protein sequence ID" value="GAA4129057.1"/>
    <property type="molecule type" value="Genomic_DNA"/>
</dbReference>
<evidence type="ECO:0000313" key="4">
    <source>
        <dbReference type="Proteomes" id="UP001501495"/>
    </source>
</evidence>
<accession>A0ABP7Y1M8</accession>
<gene>
    <name evidence="3" type="ORF">GCM10022215_41170</name>
</gene>
<evidence type="ECO:0000259" key="2">
    <source>
        <dbReference type="Pfam" id="PF04296"/>
    </source>
</evidence>
<keyword evidence="4" id="KW-1185">Reference proteome</keyword>
<organism evidence="3 4">
    <name type="scientific">Nocardioides fonticola</name>
    <dbReference type="NCBI Taxonomy" id="450363"/>
    <lineage>
        <taxon>Bacteria</taxon>
        <taxon>Bacillati</taxon>
        <taxon>Actinomycetota</taxon>
        <taxon>Actinomycetes</taxon>
        <taxon>Propionibacteriales</taxon>
        <taxon>Nocardioidaceae</taxon>
        <taxon>Nocardioides</taxon>
    </lineage>
</organism>
<reference evidence="4" key="1">
    <citation type="journal article" date="2019" name="Int. J. Syst. Evol. Microbiol.">
        <title>The Global Catalogue of Microorganisms (GCM) 10K type strain sequencing project: providing services to taxonomists for standard genome sequencing and annotation.</title>
        <authorList>
            <consortium name="The Broad Institute Genomics Platform"/>
            <consortium name="The Broad Institute Genome Sequencing Center for Infectious Disease"/>
            <person name="Wu L."/>
            <person name="Ma J."/>
        </authorList>
    </citation>
    <scope>NUCLEOTIDE SEQUENCE [LARGE SCALE GENOMIC DNA]</scope>
    <source>
        <strain evidence="4">JCM 16703</strain>
    </source>
</reference>
<name>A0ABP7Y1M8_9ACTN</name>